<dbReference type="Proteomes" id="UP000823618">
    <property type="component" value="Unassembled WGS sequence"/>
</dbReference>
<protein>
    <submittedName>
        <fullName evidence="8">Carbohydrate kinase</fullName>
    </submittedName>
</protein>
<dbReference type="AlphaFoldDB" id="A0A9D9HYG2"/>
<sequence length="317" mass="34352">MFDIVALGELLIDFTKHGISPSGMRLFEQNPGGAPANMAIAATKLGLQTAFIGKVGADMHGDFLKEVLQQQNVDVSGLIQDPDTFTTLAFVDLKENGERVFSFARKPGADTQLRAEELNHSLLEHTKLFHFGSLSLTNEPCRQATYEAISLAKRAGAIISYDPNYRSSLWESEEKAIQEMKAPLSHVDILKISDEETKLLTGYEEPELAAKALLEQGIQIVVVTLGGNGAFLQTKESSCQIAGFPTTVVDTTGAGDSFWGGFTSQLLKLGKPLTDITFEELCNCVTFANAVASICVTRRGAIPALPTLEEVLQKLND</sequence>
<dbReference type="Gene3D" id="3.40.1190.20">
    <property type="match status" value="1"/>
</dbReference>
<dbReference type="PANTHER" id="PTHR43085:SF1">
    <property type="entry name" value="PSEUDOURIDINE KINASE-RELATED"/>
    <property type="match status" value="1"/>
</dbReference>
<dbReference type="InterPro" id="IPR029056">
    <property type="entry name" value="Ribokinase-like"/>
</dbReference>
<dbReference type="EMBL" id="JADIML010000014">
    <property type="protein sequence ID" value="MBO8462366.1"/>
    <property type="molecule type" value="Genomic_DNA"/>
</dbReference>
<evidence type="ECO:0000256" key="3">
    <source>
        <dbReference type="ARBA" id="ARBA00022741"/>
    </source>
</evidence>
<evidence type="ECO:0000313" key="8">
    <source>
        <dbReference type="EMBL" id="MBO8462366.1"/>
    </source>
</evidence>
<dbReference type="CDD" id="cd01167">
    <property type="entry name" value="bac_FRK"/>
    <property type="match status" value="1"/>
</dbReference>
<dbReference type="SUPFAM" id="SSF53613">
    <property type="entry name" value="Ribokinase-like"/>
    <property type="match status" value="1"/>
</dbReference>
<dbReference type="PANTHER" id="PTHR43085">
    <property type="entry name" value="HEXOKINASE FAMILY MEMBER"/>
    <property type="match status" value="1"/>
</dbReference>
<dbReference type="InterPro" id="IPR002139">
    <property type="entry name" value="Ribo/fructo_kinase"/>
</dbReference>
<keyword evidence="4 6" id="KW-0418">Kinase</keyword>
<dbReference type="GO" id="GO:0008865">
    <property type="term" value="F:fructokinase activity"/>
    <property type="evidence" value="ECO:0007669"/>
    <property type="project" value="UniProtKB-ARBA"/>
</dbReference>
<feature type="domain" description="Carbohydrate kinase PfkB" evidence="7">
    <location>
        <begin position="3"/>
        <end position="307"/>
    </location>
</feature>
<proteinExistence type="inferred from homology"/>
<dbReference type="Pfam" id="PF00294">
    <property type="entry name" value="PfkB"/>
    <property type="match status" value="1"/>
</dbReference>
<keyword evidence="3" id="KW-0547">Nucleotide-binding</keyword>
<evidence type="ECO:0000256" key="6">
    <source>
        <dbReference type="RuleBase" id="RU003704"/>
    </source>
</evidence>
<dbReference type="InterPro" id="IPR002173">
    <property type="entry name" value="Carboh/pur_kinase_PfkB_CS"/>
</dbReference>
<accession>A0A9D9HYG2</accession>
<evidence type="ECO:0000256" key="1">
    <source>
        <dbReference type="ARBA" id="ARBA00010688"/>
    </source>
</evidence>
<reference evidence="8" key="2">
    <citation type="journal article" date="2021" name="PeerJ">
        <title>Extensive microbial diversity within the chicken gut microbiome revealed by metagenomics and culture.</title>
        <authorList>
            <person name="Gilroy R."/>
            <person name="Ravi A."/>
            <person name="Getino M."/>
            <person name="Pursley I."/>
            <person name="Horton D.L."/>
            <person name="Alikhan N.F."/>
            <person name="Baker D."/>
            <person name="Gharbi K."/>
            <person name="Hall N."/>
            <person name="Watson M."/>
            <person name="Adriaenssens E.M."/>
            <person name="Foster-Nyarko E."/>
            <person name="Jarju S."/>
            <person name="Secka A."/>
            <person name="Antonio M."/>
            <person name="Oren A."/>
            <person name="Chaudhuri R.R."/>
            <person name="La Ragione R."/>
            <person name="Hildebrand F."/>
            <person name="Pallen M.J."/>
        </authorList>
    </citation>
    <scope>NUCLEOTIDE SEQUENCE</scope>
    <source>
        <strain evidence="8">E3-2379</strain>
    </source>
</reference>
<reference evidence="8" key="1">
    <citation type="submission" date="2020-10" db="EMBL/GenBank/DDBJ databases">
        <authorList>
            <person name="Gilroy R."/>
        </authorList>
    </citation>
    <scope>NUCLEOTIDE SEQUENCE</scope>
    <source>
        <strain evidence="8">E3-2379</strain>
    </source>
</reference>
<dbReference type="GO" id="GO:0006000">
    <property type="term" value="P:fructose metabolic process"/>
    <property type="evidence" value="ECO:0007669"/>
    <property type="project" value="UniProtKB-ARBA"/>
</dbReference>
<organism evidence="8 9">
    <name type="scientific">Candidatus Scybalomonas excrementavium</name>
    <dbReference type="NCBI Taxonomy" id="2840943"/>
    <lineage>
        <taxon>Bacteria</taxon>
        <taxon>Bacillati</taxon>
        <taxon>Bacillota</taxon>
        <taxon>Clostridia</taxon>
        <taxon>Lachnospirales</taxon>
        <taxon>Lachnospiraceae</taxon>
        <taxon>Lachnospiraceae incertae sedis</taxon>
        <taxon>Candidatus Scybalomonas</taxon>
    </lineage>
</organism>
<dbReference type="PRINTS" id="PR00990">
    <property type="entry name" value="RIBOKINASE"/>
</dbReference>
<evidence type="ECO:0000259" key="7">
    <source>
        <dbReference type="Pfam" id="PF00294"/>
    </source>
</evidence>
<dbReference type="GO" id="GO:0005524">
    <property type="term" value="F:ATP binding"/>
    <property type="evidence" value="ECO:0007669"/>
    <property type="project" value="UniProtKB-KW"/>
</dbReference>
<keyword evidence="2 6" id="KW-0808">Transferase</keyword>
<evidence type="ECO:0000256" key="2">
    <source>
        <dbReference type="ARBA" id="ARBA00022679"/>
    </source>
</evidence>
<evidence type="ECO:0000313" key="9">
    <source>
        <dbReference type="Proteomes" id="UP000823618"/>
    </source>
</evidence>
<gene>
    <name evidence="8" type="ORF">IAC13_00365</name>
</gene>
<dbReference type="PROSITE" id="PS00584">
    <property type="entry name" value="PFKB_KINASES_2"/>
    <property type="match status" value="1"/>
</dbReference>
<evidence type="ECO:0000256" key="5">
    <source>
        <dbReference type="ARBA" id="ARBA00022840"/>
    </source>
</evidence>
<comment type="caution">
    <text evidence="8">The sequence shown here is derived from an EMBL/GenBank/DDBJ whole genome shotgun (WGS) entry which is preliminary data.</text>
</comment>
<keyword evidence="5" id="KW-0067">ATP-binding</keyword>
<dbReference type="InterPro" id="IPR050306">
    <property type="entry name" value="PfkB_Carbo_kinase"/>
</dbReference>
<evidence type="ECO:0000256" key="4">
    <source>
        <dbReference type="ARBA" id="ARBA00022777"/>
    </source>
</evidence>
<comment type="similarity">
    <text evidence="1 6">Belongs to the carbohydrate kinase PfkB family.</text>
</comment>
<name>A0A9D9HYG2_9FIRM</name>
<dbReference type="InterPro" id="IPR011611">
    <property type="entry name" value="PfkB_dom"/>
</dbReference>